<dbReference type="Proteomes" id="UP000799640">
    <property type="component" value="Unassembled WGS sequence"/>
</dbReference>
<feature type="region of interest" description="Disordered" evidence="1">
    <location>
        <begin position="56"/>
        <end position="91"/>
    </location>
</feature>
<protein>
    <submittedName>
        <fullName evidence="2">Uncharacterized protein</fullName>
    </submittedName>
</protein>
<proteinExistence type="predicted"/>
<evidence type="ECO:0000256" key="1">
    <source>
        <dbReference type="SAM" id="MobiDB-lite"/>
    </source>
</evidence>
<evidence type="ECO:0000313" key="2">
    <source>
        <dbReference type="EMBL" id="KAF2398680.1"/>
    </source>
</evidence>
<reference evidence="2" key="1">
    <citation type="journal article" date="2020" name="Stud. Mycol.">
        <title>101 Dothideomycetes genomes: a test case for predicting lifestyles and emergence of pathogens.</title>
        <authorList>
            <person name="Haridas S."/>
            <person name="Albert R."/>
            <person name="Binder M."/>
            <person name="Bloem J."/>
            <person name="Labutti K."/>
            <person name="Salamov A."/>
            <person name="Andreopoulos B."/>
            <person name="Baker S."/>
            <person name="Barry K."/>
            <person name="Bills G."/>
            <person name="Bluhm B."/>
            <person name="Cannon C."/>
            <person name="Castanera R."/>
            <person name="Culley D."/>
            <person name="Daum C."/>
            <person name="Ezra D."/>
            <person name="Gonzalez J."/>
            <person name="Henrissat B."/>
            <person name="Kuo A."/>
            <person name="Liang C."/>
            <person name="Lipzen A."/>
            <person name="Lutzoni F."/>
            <person name="Magnuson J."/>
            <person name="Mondo S."/>
            <person name="Nolan M."/>
            <person name="Ohm R."/>
            <person name="Pangilinan J."/>
            <person name="Park H.-J."/>
            <person name="Ramirez L."/>
            <person name="Alfaro M."/>
            <person name="Sun H."/>
            <person name="Tritt A."/>
            <person name="Yoshinaga Y."/>
            <person name="Zwiers L.-H."/>
            <person name="Turgeon B."/>
            <person name="Goodwin S."/>
            <person name="Spatafora J."/>
            <person name="Crous P."/>
            <person name="Grigoriev I."/>
        </authorList>
    </citation>
    <scope>NUCLEOTIDE SEQUENCE</scope>
    <source>
        <strain evidence="2">CBS 262.69</strain>
    </source>
</reference>
<dbReference type="AlphaFoldDB" id="A0A6G1HRN8"/>
<gene>
    <name evidence="2" type="ORF">EJ06DRAFT_557891</name>
</gene>
<keyword evidence="3" id="KW-1185">Reference proteome</keyword>
<dbReference type="EMBL" id="ML996699">
    <property type="protein sequence ID" value="KAF2398680.1"/>
    <property type="molecule type" value="Genomic_DNA"/>
</dbReference>
<organism evidence="2 3">
    <name type="scientific">Trichodelitschia bisporula</name>
    <dbReference type="NCBI Taxonomy" id="703511"/>
    <lineage>
        <taxon>Eukaryota</taxon>
        <taxon>Fungi</taxon>
        <taxon>Dikarya</taxon>
        <taxon>Ascomycota</taxon>
        <taxon>Pezizomycotina</taxon>
        <taxon>Dothideomycetes</taxon>
        <taxon>Dothideomycetes incertae sedis</taxon>
        <taxon>Phaeotrichales</taxon>
        <taxon>Phaeotrichaceae</taxon>
        <taxon>Trichodelitschia</taxon>
    </lineage>
</organism>
<evidence type="ECO:0000313" key="3">
    <source>
        <dbReference type="Proteomes" id="UP000799640"/>
    </source>
</evidence>
<accession>A0A6G1HRN8</accession>
<sequence length="314" mass="35718">MPLFAVNYRRWRVKVSKDEVRQMTKFLTKRNKGSAVPVDARLDELSLELACSLDFDHEPAPQEPSKPARKAKSVQWAEEPKKWSQERSKGSRRLFSETVMGRHAEILLALREQEWEDIDDGVDREWDDGKGWEVVKDDELGNPAAPTRIQENVHLDEGSPSELEASSHTPELANIQDPVRTVQEPERPTQLVHPPTKRDKPLAEPQHHIITPRILSTAKSNDRRRPTASPKEQATRHRLSITMSASLTGNKLEPTTGYFFTNPLAVAARSLSEHSLVITWMNLGPIVPLYYDEWGGLFAHTPLPPTYFDTLEML</sequence>
<name>A0A6G1HRN8_9PEZI</name>
<feature type="region of interest" description="Disordered" evidence="1">
    <location>
        <begin position="157"/>
        <end position="203"/>
    </location>
</feature>
<feature type="compositionally biased region" description="Basic and acidic residues" evidence="1">
    <location>
        <begin position="78"/>
        <end position="89"/>
    </location>
</feature>